<evidence type="ECO:0000313" key="2">
    <source>
        <dbReference type="Proteomes" id="UP000822476"/>
    </source>
</evidence>
<evidence type="ECO:0000313" key="1">
    <source>
        <dbReference type="EMBL" id="KAF7232306.1"/>
    </source>
</evidence>
<protein>
    <submittedName>
        <fullName evidence="1">Uncharacterized protein</fullName>
    </submittedName>
</protein>
<dbReference type="AlphaFoldDB" id="A0A8S9Y8V2"/>
<keyword evidence="2" id="KW-1185">Reference proteome</keyword>
<dbReference type="EMBL" id="JTDE01021910">
    <property type="protein sequence ID" value="KAF7232306.1"/>
    <property type="molecule type" value="Genomic_DNA"/>
</dbReference>
<feature type="non-terminal residue" evidence="1">
    <location>
        <position position="1"/>
    </location>
</feature>
<comment type="caution">
    <text evidence="1">The sequence shown here is derived from an EMBL/GenBank/DDBJ whole genome shotgun (WGS) entry which is preliminary data.</text>
</comment>
<organism evidence="1 2">
    <name type="scientific">Paragonimus skrjabini miyazakii</name>
    <dbReference type="NCBI Taxonomy" id="59628"/>
    <lineage>
        <taxon>Eukaryota</taxon>
        <taxon>Metazoa</taxon>
        <taxon>Spiralia</taxon>
        <taxon>Lophotrochozoa</taxon>
        <taxon>Platyhelminthes</taxon>
        <taxon>Trematoda</taxon>
        <taxon>Digenea</taxon>
        <taxon>Plagiorchiida</taxon>
        <taxon>Troglotremata</taxon>
        <taxon>Troglotrematidae</taxon>
        <taxon>Paragonimus</taxon>
    </lineage>
</organism>
<proteinExistence type="predicted"/>
<dbReference type="Proteomes" id="UP000822476">
    <property type="component" value="Unassembled WGS sequence"/>
</dbReference>
<name>A0A8S9Y8V2_9TREM</name>
<gene>
    <name evidence="1" type="ORF">EG68_07719</name>
</gene>
<sequence length="160" mass="18254">QKIAPPRSRALCSLSAFSVACVQTLRELTNNGIGLYFSISPNSSVAGIIFVVTSKTIGELHNWILHSVWWNSKQRIFTNYCEYIAFRFTTGHTAVGRKKIMHQPAQTYLYTYLYIYIKQRTLIVDVALEASLIIAGCKSRAFTVCCFIYLFSSSRRFFIN</sequence>
<accession>A0A8S9Y8V2</accession>
<reference evidence="1" key="1">
    <citation type="submission" date="2019-07" db="EMBL/GenBank/DDBJ databases">
        <title>Annotation for the trematode Paragonimus miyazaki's.</title>
        <authorList>
            <person name="Choi Y.-J."/>
        </authorList>
    </citation>
    <scope>NUCLEOTIDE SEQUENCE</scope>
    <source>
        <strain evidence="1">Japan</strain>
    </source>
</reference>